<gene>
    <name evidence="2" type="ORF">HF853_01855</name>
</gene>
<organism evidence="2 3">
    <name type="scientific">Corynebacterium stationis</name>
    <dbReference type="NCBI Taxonomy" id="1705"/>
    <lineage>
        <taxon>Bacteria</taxon>
        <taxon>Bacillati</taxon>
        <taxon>Actinomycetota</taxon>
        <taxon>Actinomycetes</taxon>
        <taxon>Mycobacteriales</taxon>
        <taxon>Corynebacteriaceae</taxon>
        <taxon>Corynebacterium</taxon>
    </lineage>
</organism>
<proteinExistence type="predicted"/>
<evidence type="ECO:0000313" key="3">
    <source>
        <dbReference type="Proteomes" id="UP000544551"/>
    </source>
</evidence>
<evidence type="ECO:0000313" key="2">
    <source>
        <dbReference type="EMBL" id="NME88443.1"/>
    </source>
</evidence>
<accession>A0AB36CHZ9</accession>
<sequence>MRNKNCYGSCCAASTAAVVALSATPAFAQSSNDETQKQDTSLSSNFTLSSKIGEKLNASDSQKGLWGIEKNSSEATKFDQLNYAYVIASAAALIGGGAVFASQVPEVREIAEQFNIELPRFF</sequence>
<keyword evidence="1" id="KW-0732">Signal</keyword>
<protein>
    <recommendedName>
        <fullName evidence="4">Secreted protein</fullName>
    </recommendedName>
</protein>
<evidence type="ECO:0008006" key="4">
    <source>
        <dbReference type="Google" id="ProtNLM"/>
    </source>
</evidence>
<feature type="chain" id="PRO_5044197136" description="Secreted protein" evidence="1">
    <location>
        <begin position="29"/>
        <end position="122"/>
    </location>
</feature>
<dbReference type="EMBL" id="JABAFZ010000002">
    <property type="protein sequence ID" value="NME88443.1"/>
    <property type="molecule type" value="Genomic_DNA"/>
</dbReference>
<feature type="signal peptide" evidence="1">
    <location>
        <begin position="1"/>
        <end position="28"/>
    </location>
</feature>
<dbReference type="AlphaFoldDB" id="A0AB36CHZ9"/>
<evidence type="ECO:0000256" key="1">
    <source>
        <dbReference type="SAM" id="SignalP"/>
    </source>
</evidence>
<reference evidence="2 3" key="1">
    <citation type="submission" date="2020-04" db="EMBL/GenBank/DDBJ databases">
        <authorList>
            <person name="Hitch T.C.A."/>
            <person name="Wylensek D."/>
            <person name="Clavel T."/>
        </authorList>
    </citation>
    <scope>NUCLEOTIDE SEQUENCE [LARGE SCALE GENOMIC DNA]</scope>
    <source>
        <strain evidence="2 3">BL-383-APC-3D</strain>
    </source>
</reference>
<name>A0AB36CHZ9_9CORY</name>
<comment type="caution">
    <text evidence="2">The sequence shown here is derived from an EMBL/GenBank/DDBJ whole genome shotgun (WGS) entry which is preliminary data.</text>
</comment>
<dbReference type="Proteomes" id="UP000544551">
    <property type="component" value="Unassembled WGS sequence"/>
</dbReference>